<dbReference type="Gene3D" id="3.40.50.1110">
    <property type="entry name" value="SGNH hydrolase"/>
    <property type="match status" value="2"/>
</dbReference>
<dbReference type="GO" id="GO:0005975">
    <property type="term" value="P:carbohydrate metabolic process"/>
    <property type="evidence" value="ECO:0007669"/>
    <property type="project" value="TreeGrafter"/>
</dbReference>
<dbReference type="OrthoDB" id="9816001at2"/>
<dbReference type="STRING" id="866536.Belba_2158"/>
<evidence type="ECO:0000259" key="2">
    <source>
        <dbReference type="Pfam" id="PF03629"/>
    </source>
</evidence>
<dbReference type="PANTHER" id="PTHR22901:SF0">
    <property type="entry name" value="SIALATE O-ACETYLESTERASE"/>
    <property type="match status" value="1"/>
</dbReference>
<dbReference type="SUPFAM" id="SSF49785">
    <property type="entry name" value="Galactose-binding domain-like"/>
    <property type="match status" value="1"/>
</dbReference>
<protein>
    <recommendedName>
        <fullName evidence="2">Sialate O-acetylesterase domain-containing protein</fullName>
    </recommendedName>
</protein>
<gene>
    <name evidence="3" type="ordered locus">Belba_2158</name>
</gene>
<proteinExistence type="predicted"/>
<dbReference type="GO" id="GO:0001681">
    <property type="term" value="F:sialate O-acetylesterase activity"/>
    <property type="evidence" value="ECO:0007669"/>
    <property type="project" value="InterPro"/>
</dbReference>
<feature type="domain" description="Sialate O-acetylesterase" evidence="2">
    <location>
        <begin position="108"/>
        <end position="214"/>
    </location>
</feature>
<dbReference type="PANTHER" id="PTHR22901">
    <property type="entry name" value="SIALATE O-ACETYLESTERASE"/>
    <property type="match status" value="1"/>
</dbReference>
<dbReference type="eggNOG" id="COG3250">
    <property type="taxonomic scope" value="Bacteria"/>
</dbReference>
<accession>I3Z657</accession>
<evidence type="ECO:0000256" key="1">
    <source>
        <dbReference type="ARBA" id="ARBA00022801"/>
    </source>
</evidence>
<dbReference type="Pfam" id="PF03629">
    <property type="entry name" value="SASA"/>
    <property type="match status" value="2"/>
</dbReference>
<dbReference type="KEGG" id="bbd:Belba_2158"/>
<evidence type="ECO:0000313" key="4">
    <source>
        <dbReference type="Proteomes" id="UP000006050"/>
    </source>
</evidence>
<dbReference type="PATRIC" id="fig|866536.3.peg.2222"/>
<organism evidence="3 4">
    <name type="scientific">Belliella baltica (strain DSM 15883 / CIP 108006 / LMG 21964 / BA134)</name>
    <dbReference type="NCBI Taxonomy" id="866536"/>
    <lineage>
        <taxon>Bacteria</taxon>
        <taxon>Pseudomonadati</taxon>
        <taxon>Bacteroidota</taxon>
        <taxon>Cytophagia</taxon>
        <taxon>Cytophagales</taxon>
        <taxon>Cyclobacteriaceae</taxon>
        <taxon>Belliella</taxon>
    </lineage>
</organism>
<dbReference type="InterPro" id="IPR039329">
    <property type="entry name" value="SIAE"/>
</dbReference>
<dbReference type="RefSeq" id="WP_014772686.1">
    <property type="nucleotide sequence ID" value="NC_018010.1"/>
</dbReference>
<dbReference type="HOGENOM" id="CLU_015150_2_0_10"/>
<keyword evidence="4" id="KW-1185">Reference proteome</keyword>
<feature type="domain" description="Sialate O-acetylesterase" evidence="2">
    <location>
        <begin position="405"/>
        <end position="536"/>
    </location>
</feature>
<keyword evidence="1" id="KW-0378">Hydrolase</keyword>
<evidence type="ECO:0000313" key="3">
    <source>
        <dbReference type="EMBL" id="AFL84725.1"/>
    </source>
</evidence>
<dbReference type="InterPro" id="IPR036514">
    <property type="entry name" value="SGNH_hydro_sf"/>
</dbReference>
<dbReference type="InterPro" id="IPR008979">
    <property type="entry name" value="Galactose-bd-like_sf"/>
</dbReference>
<dbReference type="SUPFAM" id="SSF52266">
    <property type="entry name" value="SGNH hydrolase"/>
    <property type="match status" value="1"/>
</dbReference>
<name>I3Z657_BELBD</name>
<dbReference type="InterPro" id="IPR005181">
    <property type="entry name" value="SASA"/>
</dbReference>
<dbReference type="AlphaFoldDB" id="I3Z657"/>
<dbReference type="EMBL" id="CP003281">
    <property type="protein sequence ID" value="AFL84725.1"/>
    <property type="molecule type" value="Genomic_DNA"/>
</dbReference>
<sequence>MIIFRHFFLTIFILALGLGKECFGGIKLPVLISDGMVLQRDIPLSIWGWGDANELIKIEFNGISVAQKIKSDGSWELSLPSMNGGGPFVMKISSAEDFLVINDIWIGDVWLCSGQSNMETTMERVEPMFPKEFVNVKNPKIRYFDVLDDYSFTEVKSDLKGGKWLELNEETIRSYAAVPYFFAKNINEKYDVPIGMINASVGGSPIQSWLREEDLKQFPKDYQEALYFQKPGFIEEIEKSDQKKINDWRQELRSKDIGLANPEIPWFSNNYQSENWDEMKDLDFFPTEKDQPINGVYWLRKEIYLDFDPVDQGAAKLLLGTLVDSDEAFINGVSVGSTGYRYPPRRYSVPTGVLKKGENVLTVRIVSERGRGGFVSEKPYQLQIGNQIFDISKNWEYKLGAKMPQAPSQTTIRFKPMGLYNAMISPLQKFKIKGILWYQGESNVGAAEIYEKQFSSLIKGWREEWNTPNLPFLYVQLSNFMEVTSETQESGWADMREIQRKSLKIPQTGMAITIDVGEANDIHPLDKKSVGDRLALQALKLAYDEKMGPFSGPLFEKAKIRKGKVKLIFKETGQGLSTSDGESLSGFAISDENGNFNWVNAEILDHSIILDIQEYTVPFKIRYAWANNPEWANLINSSGLPASPFEVELF</sequence>
<dbReference type="Proteomes" id="UP000006050">
    <property type="component" value="Chromosome"/>
</dbReference>
<reference evidence="4" key="1">
    <citation type="submission" date="2012-06" db="EMBL/GenBank/DDBJ databases">
        <title>The complete genome of Belliella baltica DSM 15883.</title>
        <authorList>
            <person name="Lucas S."/>
            <person name="Copeland A."/>
            <person name="Lapidus A."/>
            <person name="Goodwin L."/>
            <person name="Pitluck S."/>
            <person name="Peters L."/>
            <person name="Mikhailova N."/>
            <person name="Davenport K."/>
            <person name="Kyrpides N."/>
            <person name="Mavromatis K."/>
            <person name="Pagani I."/>
            <person name="Ivanova N."/>
            <person name="Ovchinnikova G."/>
            <person name="Zeytun A."/>
            <person name="Detter J.C."/>
            <person name="Han C."/>
            <person name="Land M."/>
            <person name="Hauser L."/>
            <person name="Markowitz V."/>
            <person name="Cheng J.-F."/>
            <person name="Hugenholtz P."/>
            <person name="Woyke T."/>
            <person name="Wu D."/>
            <person name="Tindall B."/>
            <person name="Pomrenke H."/>
            <person name="Brambilla E."/>
            <person name="Klenk H.-P."/>
            <person name="Eisen J.A."/>
        </authorList>
    </citation>
    <scope>NUCLEOTIDE SEQUENCE [LARGE SCALE GENOMIC DNA]</scope>
    <source>
        <strain evidence="4">DSM 15883 / CIP 108006 / LMG 21964 / BA134</strain>
    </source>
</reference>